<dbReference type="Gene3D" id="3.40.50.300">
    <property type="entry name" value="P-loop containing nucleotide triphosphate hydrolases"/>
    <property type="match status" value="1"/>
</dbReference>
<evidence type="ECO:0000256" key="1">
    <source>
        <dbReference type="ARBA" id="ARBA00022614"/>
    </source>
</evidence>
<dbReference type="PANTHER" id="PTHR11017">
    <property type="entry name" value="LEUCINE-RICH REPEAT-CONTAINING PROTEIN"/>
    <property type="match status" value="1"/>
</dbReference>
<dbReference type="InterPro" id="IPR027417">
    <property type="entry name" value="P-loop_NTPase"/>
</dbReference>
<dbReference type="SMART" id="SM00255">
    <property type="entry name" value="TIR"/>
    <property type="match status" value="1"/>
</dbReference>
<dbReference type="InterPro" id="IPR035897">
    <property type="entry name" value="Toll_tir_struct_dom_sf"/>
</dbReference>
<dbReference type="GO" id="GO:0043531">
    <property type="term" value="F:ADP binding"/>
    <property type="evidence" value="ECO:0007669"/>
    <property type="project" value="InterPro"/>
</dbReference>
<dbReference type="SUPFAM" id="SSF52200">
    <property type="entry name" value="Toll/Interleukin receptor TIR domain"/>
    <property type="match status" value="1"/>
</dbReference>
<dbReference type="Gene3D" id="1.10.8.430">
    <property type="entry name" value="Helical domain of apoptotic protease-activating factors"/>
    <property type="match status" value="1"/>
</dbReference>
<dbReference type="InterPro" id="IPR044974">
    <property type="entry name" value="Disease_R_plants"/>
</dbReference>
<dbReference type="InterPro" id="IPR002182">
    <property type="entry name" value="NB-ARC"/>
</dbReference>
<dbReference type="Pfam" id="PF23282">
    <property type="entry name" value="WHD_ROQ1"/>
    <property type="match status" value="1"/>
</dbReference>
<sequence length="894" mass="102031">MTEPGDSSTSSFIGKWSYHVFLSFRGKDIRTNFLGHLDAELTRKGIIKTFKDDEELKGGEKILGTLFKAIEESRISIIVFSKNYASSTWCLKELVEILDCKRKKNQTVLPVFFRVKPSELREVGKERKLQNQEGRFVKAMAEHEKNEENMVDSWKKALVEAAGLKGFELGKDERSLIEEIIKSVSTKLNRILLHVTRYPVGVMSRTSEVIARLSIGTDDGVRMVGIHGMSGIGKTEIAKAVYNLIAGQFEGGMCFLADVRNNSIDKLQMTLLDEILGDENIKLGRNPSKGISIIKDRLQGKKVLFVLDDVNKLVQLTNLADPGWFGLGSRIIITTRDQRLLTDHRVEHIYEVKQLSDDESLQLVSWHGFGKGEPDVVYADVSNRVVHYCNGLPFALERIGSHLHGEPIKEWELEMKDYEIHLPKEIYEKLYRDFEELVHGENKFFLDIACFFEGEPWKHVKNLYNAETYLKNLQEKSLLALDEDKILRMQDLLRRLGRQIIRQEAENPWERSRLWAHEEVIQVISQNKGTDKIKGLKLDLPKVEEVKWHRDAFNEMKNLRILIIQNAPFGGEPIHIPDNLEYFEWQEYTLFRSRNPQISEEQVEEAENKGKETIGNKCAVPQIEFSGNLKCPPDAGGANSVVVHMPCCSLEPCNSDDFDLVMDILGGYGVKVVVQNISSLPENKQTELLKLVLPIVLVEGKYFRGLKEVMQVHNSGELRKILSTTSSSVEKMNDNKEKTIYEGFDNCPLYAADDAVLVYTRCSSLGICKAGDLNYLKKVMERYRVKIEVRDNSLCKNHERLLKPSQKNNRKVVLPIVFVKGRCLGGKSEVLKLSMSHELSDILTKTSAKKNDNNKGTTIFASFDHGKRIKQQITNFNNNERQVREAQLKEKKNS</sequence>
<feature type="domain" description="TIR" evidence="4">
    <location>
        <begin position="16"/>
        <end position="188"/>
    </location>
</feature>
<dbReference type="Gene3D" id="3.40.30.10">
    <property type="entry name" value="Glutaredoxin"/>
    <property type="match status" value="2"/>
</dbReference>
<dbReference type="InterPro" id="IPR000157">
    <property type="entry name" value="TIR_dom"/>
</dbReference>
<dbReference type="Pfam" id="PF00931">
    <property type="entry name" value="NB-ARC"/>
    <property type="match status" value="1"/>
</dbReference>
<dbReference type="FunFam" id="3.40.50.10140:FF:000007">
    <property type="entry name" value="Disease resistance protein (TIR-NBS-LRR class)"/>
    <property type="match status" value="1"/>
</dbReference>
<evidence type="ECO:0000256" key="3">
    <source>
        <dbReference type="ARBA" id="ARBA00023027"/>
    </source>
</evidence>
<accession>A0AAD7VFM0</accession>
<dbReference type="PANTHER" id="PTHR11017:SF570">
    <property type="entry name" value="DISEASE RESISTANCE PROTEIN (TIR-NBS CLASS)-RELATED"/>
    <property type="match status" value="1"/>
</dbReference>
<dbReference type="InterPro" id="IPR058192">
    <property type="entry name" value="WHD_ROQ1-like"/>
</dbReference>
<evidence type="ECO:0000259" key="4">
    <source>
        <dbReference type="PROSITE" id="PS50104"/>
    </source>
</evidence>
<dbReference type="PROSITE" id="PS50104">
    <property type="entry name" value="TIR"/>
    <property type="match status" value="1"/>
</dbReference>
<dbReference type="InterPro" id="IPR042197">
    <property type="entry name" value="Apaf_helical"/>
</dbReference>
<dbReference type="GO" id="GO:0007165">
    <property type="term" value="P:signal transduction"/>
    <property type="evidence" value="ECO:0007669"/>
    <property type="project" value="InterPro"/>
</dbReference>
<organism evidence="5 6">
    <name type="scientific">Quillaja saponaria</name>
    <name type="common">Soap bark tree</name>
    <dbReference type="NCBI Taxonomy" id="32244"/>
    <lineage>
        <taxon>Eukaryota</taxon>
        <taxon>Viridiplantae</taxon>
        <taxon>Streptophyta</taxon>
        <taxon>Embryophyta</taxon>
        <taxon>Tracheophyta</taxon>
        <taxon>Spermatophyta</taxon>
        <taxon>Magnoliopsida</taxon>
        <taxon>eudicotyledons</taxon>
        <taxon>Gunneridae</taxon>
        <taxon>Pentapetalae</taxon>
        <taxon>rosids</taxon>
        <taxon>fabids</taxon>
        <taxon>Fabales</taxon>
        <taxon>Quillajaceae</taxon>
        <taxon>Quillaja</taxon>
    </lineage>
</organism>
<dbReference type="Pfam" id="PF01582">
    <property type="entry name" value="TIR"/>
    <property type="match status" value="1"/>
</dbReference>
<dbReference type="GO" id="GO:0006952">
    <property type="term" value="P:defense response"/>
    <property type="evidence" value="ECO:0007669"/>
    <property type="project" value="InterPro"/>
</dbReference>
<name>A0AAD7VFM0_QUISA</name>
<dbReference type="KEGG" id="qsa:O6P43_004206"/>
<keyword evidence="6" id="KW-1185">Reference proteome</keyword>
<proteinExistence type="predicted"/>
<dbReference type="EMBL" id="JARAOO010000003">
    <property type="protein sequence ID" value="KAJ7974076.1"/>
    <property type="molecule type" value="Genomic_DNA"/>
</dbReference>
<evidence type="ECO:0000256" key="2">
    <source>
        <dbReference type="ARBA" id="ARBA00022737"/>
    </source>
</evidence>
<keyword evidence="2" id="KW-0677">Repeat</keyword>
<dbReference type="Gene3D" id="3.40.50.10140">
    <property type="entry name" value="Toll/interleukin-1 receptor homology (TIR) domain"/>
    <property type="match status" value="1"/>
</dbReference>
<evidence type="ECO:0000313" key="5">
    <source>
        <dbReference type="EMBL" id="KAJ7974076.1"/>
    </source>
</evidence>
<dbReference type="PRINTS" id="PR00364">
    <property type="entry name" value="DISEASERSIST"/>
</dbReference>
<dbReference type="PROSITE" id="PS51354">
    <property type="entry name" value="GLUTAREDOXIN_2"/>
    <property type="match status" value="1"/>
</dbReference>
<keyword evidence="1" id="KW-0433">Leucine-rich repeat</keyword>
<gene>
    <name evidence="5" type="ORF">O6P43_004206</name>
</gene>
<evidence type="ECO:0000313" key="6">
    <source>
        <dbReference type="Proteomes" id="UP001163823"/>
    </source>
</evidence>
<dbReference type="Proteomes" id="UP001163823">
    <property type="component" value="Chromosome 3"/>
</dbReference>
<dbReference type="InterPro" id="IPR003593">
    <property type="entry name" value="AAA+_ATPase"/>
</dbReference>
<keyword evidence="3" id="KW-0520">NAD</keyword>
<dbReference type="AlphaFoldDB" id="A0AAD7VFM0"/>
<protein>
    <submittedName>
        <fullName evidence="5">Disease resistance protein</fullName>
    </submittedName>
</protein>
<dbReference type="SMART" id="SM00382">
    <property type="entry name" value="AAA"/>
    <property type="match status" value="1"/>
</dbReference>
<reference evidence="5" key="1">
    <citation type="journal article" date="2023" name="Science">
        <title>Elucidation of the pathway for biosynthesis of saponin adjuvants from the soapbark tree.</title>
        <authorList>
            <person name="Reed J."/>
            <person name="Orme A."/>
            <person name="El-Demerdash A."/>
            <person name="Owen C."/>
            <person name="Martin L.B.B."/>
            <person name="Misra R.C."/>
            <person name="Kikuchi S."/>
            <person name="Rejzek M."/>
            <person name="Martin A.C."/>
            <person name="Harkess A."/>
            <person name="Leebens-Mack J."/>
            <person name="Louveau T."/>
            <person name="Stephenson M.J."/>
            <person name="Osbourn A."/>
        </authorList>
    </citation>
    <scope>NUCLEOTIDE SEQUENCE</scope>
    <source>
        <strain evidence="5">S10</strain>
    </source>
</reference>
<comment type="caution">
    <text evidence="5">The sequence shown here is derived from an EMBL/GenBank/DDBJ whole genome shotgun (WGS) entry which is preliminary data.</text>
</comment>
<dbReference type="SUPFAM" id="SSF52540">
    <property type="entry name" value="P-loop containing nucleoside triphosphate hydrolases"/>
    <property type="match status" value="1"/>
</dbReference>